<sequence length="494" mass="53460">MGVPADQEYWSRVWSDSSERTLVVNCCPLRGEPQYTEYSSLGDLKGYDSKQRSRYSEFTEEMFVHHRGRFQDYREGEGGTWVLLRDQVWEGEGGTWVLPTGLGLGGGGRDMGAPYGIGGACTLHEPVLDPPLVWEGEGGTWVLTTGLGLGGGGRDMGAPYGIRSGRGREGHGCSLRDWVWEGEAGTWVLPTGSGLGGGGRDMGAHYGIGSGRGRQGHGCSLRDQVWEGEGGTWVLPTGLGLGGGGRDMGAPYGIGQVRDAGRYQVLAGSTDLQIVPDRTITKNTQESQIRDVQYIFPHKKFYSPLMTFDIALVMRRRMIFDSAVHLAILFQLTPEKVWRAYSHTGCYEQLSSYVSTVDVLTGTGNVQGFNPHAGMLREECPRPQSVEGGEAWSRGRGCGGGITVDKPFRKSLNVNFVKLPTSKSASPDVKGPCTVIGWGETTARKLSKRGVNSSGDGAMLPSSVFLDFAFSNDSTKLASVILDEDFAQFAKQLC</sequence>
<accession>A0A7R9DEI8</accession>
<evidence type="ECO:0000313" key="1">
    <source>
        <dbReference type="EMBL" id="CAD7413211.1"/>
    </source>
</evidence>
<protein>
    <submittedName>
        <fullName evidence="1">Uncharacterized protein</fullName>
    </submittedName>
</protein>
<dbReference type="SUPFAM" id="SSF50494">
    <property type="entry name" value="Trypsin-like serine proteases"/>
    <property type="match status" value="1"/>
</dbReference>
<dbReference type="EMBL" id="OD006656">
    <property type="protein sequence ID" value="CAD7413211.1"/>
    <property type="molecule type" value="Genomic_DNA"/>
</dbReference>
<proteinExistence type="predicted"/>
<reference evidence="1" key="1">
    <citation type="submission" date="2020-11" db="EMBL/GenBank/DDBJ databases">
        <authorList>
            <person name="Tran Van P."/>
        </authorList>
    </citation>
    <scope>NUCLEOTIDE SEQUENCE</scope>
</reference>
<gene>
    <name evidence="1" type="ORF">TPSB3V08_LOCUS8879</name>
</gene>
<dbReference type="InterPro" id="IPR009003">
    <property type="entry name" value="Peptidase_S1_PA"/>
</dbReference>
<dbReference type="AlphaFoldDB" id="A0A7R9DEI8"/>
<organism evidence="1">
    <name type="scientific">Timema poppense</name>
    <name type="common">Walking stick</name>
    <dbReference type="NCBI Taxonomy" id="170557"/>
    <lineage>
        <taxon>Eukaryota</taxon>
        <taxon>Metazoa</taxon>
        <taxon>Ecdysozoa</taxon>
        <taxon>Arthropoda</taxon>
        <taxon>Hexapoda</taxon>
        <taxon>Insecta</taxon>
        <taxon>Pterygota</taxon>
        <taxon>Neoptera</taxon>
        <taxon>Polyneoptera</taxon>
        <taxon>Phasmatodea</taxon>
        <taxon>Timematodea</taxon>
        <taxon>Timematoidea</taxon>
        <taxon>Timematidae</taxon>
        <taxon>Timema</taxon>
    </lineage>
</organism>
<name>A0A7R9DEI8_TIMPO</name>